<dbReference type="GO" id="GO:0008270">
    <property type="term" value="F:zinc ion binding"/>
    <property type="evidence" value="ECO:0007669"/>
    <property type="project" value="UniProtKB-KW"/>
</dbReference>
<protein>
    <recommendedName>
        <fullName evidence="6">RING-CH-type domain-containing protein</fullName>
    </recommendedName>
</protein>
<evidence type="ECO:0000256" key="5">
    <source>
        <dbReference type="SAM" id="Phobius"/>
    </source>
</evidence>
<name>A0AAV3PYD0_LITER</name>
<keyword evidence="2" id="KW-0863">Zinc-finger</keyword>
<evidence type="ECO:0000256" key="2">
    <source>
        <dbReference type="ARBA" id="ARBA00022771"/>
    </source>
</evidence>
<dbReference type="SMART" id="SM00744">
    <property type="entry name" value="RINGv"/>
    <property type="match status" value="1"/>
</dbReference>
<accession>A0AAV3PYD0</accession>
<dbReference type="AlphaFoldDB" id="A0AAV3PYD0"/>
<keyword evidence="1" id="KW-0479">Metal-binding</keyword>
<organism evidence="7 8">
    <name type="scientific">Lithospermum erythrorhizon</name>
    <name type="common">Purple gromwell</name>
    <name type="synonym">Lithospermum officinale var. erythrorhizon</name>
    <dbReference type="NCBI Taxonomy" id="34254"/>
    <lineage>
        <taxon>Eukaryota</taxon>
        <taxon>Viridiplantae</taxon>
        <taxon>Streptophyta</taxon>
        <taxon>Embryophyta</taxon>
        <taxon>Tracheophyta</taxon>
        <taxon>Spermatophyta</taxon>
        <taxon>Magnoliopsida</taxon>
        <taxon>eudicotyledons</taxon>
        <taxon>Gunneridae</taxon>
        <taxon>Pentapetalae</taxon>
        <taxon>asterids</taxon>
        <taxon>lamiids</taxon>
        <taxon>Boraginales</taxon>
        <taxon>Boraginaceae</taxon>
        <taxon>Boraginoideae</taxon>
        <taxon>Lithospermeae</taxon>
        <taxon>Lithospermum</taxon>
    </lineage>
</organism>
<keyword evidence="8" id="KW-1185">Reference proteome</keyword>
<dbReference type="PANTHER" id="PTHR46214:SF42">
    <property type="entry name" value="RING-CH-TYPE DOMAIN-CONTAINING PROTEIN"/>
    <property type="match status" value="1"/>
</dbReference>
<feature type="transmembrane region" description="Helical" evidence="5">
    <location>
        <begin position="191"/>
        <end position="209"/>
    </location>
</feature>
<evidence type="ECO:0000259" key="6">
    <source>
        <dbReference type="PROSITE" id="PS51292"/>
    </source>
</evidence>
<comment type="caution">
    <text evidence="7">The sequence shown here is derived from an EMBL/GenBank/DDBJ whole genome shotgun (WGS) entry which is preliminary data.</text>
</comment>
<dbReference type="EMBL" id="BAABME010018989">
    <property type="protein sequence ID" value="GAA0155676.1"/>
    <property type="molecule type" value="Genomic_DNA"/>
</dbReference>
<dbReference type="SUPFAM" id="SSF57850">
    <property type="entry name" value="RING/U-box"/>
    <property type="match status" value="1"/>
</dbReference>
<feature type="region of interest" description="Disordered" evidence="4">
    <location>
        <begin position="1"/>
        <end position="20"/>
    </location>
</feature>
<dbReference type="PROSITE" id="PS51292">
    <property type="entry name" value="ZF_RING_CH"/>
    <property type="match status" value="1"/>
</dbReference>
<gene>
    <name evidence="7" type="ORF">LIER_38129</name>
</gene>
<reference evidence="7 8" key="1">
    <citation type="submission" date="2024-01" db="EMBL/GenBank/DDBJ databases">
        <title>The complete chloroplast genome sequence of Lithospermum erythrorhizon: insights into the phylogenetic relationship among Boraginaceae species and the maternal lineages of purple gromwells.</title>
        <authorList>
            <person name="Okada T."/>
            <person name="Watanabe K."/>
        </authorList>
    </citation>
    <scope>NUCLEOTIDE SEQUENCE [LARGE SCALE GENOMIC DNA]</scope>
</reference>
<keyword evidence="5" id="KW-0472">Membrane</keyword>
<dbReference type="Pfam" id="PF12906">
    <property type="entry name" value="RINGv"/>
    <property type="match status" value="1"/>
</dbReference>
<keyword evidence="3" id="KW-0862">Zinc</keyword>
<dbReference type="InterPro" id="IPR013083">
    <property type="entry name" value="Znf_RING/FYVE/PHD"/>
</dbReference>
<evidence type="ECO:0000313" key="8">
    <source>
        <dbReference type="Proteomes" id="UP001454036"/>
    </source>
</evidence>
<keyword evidence="5" id="KW-1133">Transmembrane helix</keyword>
<evidence type="ECO:0000256" key="1">
    <source>
        <dbReference type="ARBA" id="ARBA00022723"/>
    </source>
</evidence>
<proteinExistence type="predicted"/>
<evidence type="ECO:0000256" key="4">
    <source>
        <dbReference type="SAM" id="MobiDB-lite"/>
    </source>
</evidence>
<keyword evidence="5" id="KW-0812">Transmembrane</keyword>
<dbReference type="PANTHER" id="PTHR46214">
    <property type="entry name" value="ZINC FINGER, RING-CH-TYPE"/>
    <property type="match status" value="1"/>
</dbReference>
<evidence type="ECO:0000256" key="3">
    <source>
        <dbReference type="ARBA" id="ARBA00022833"/>
    </source>
</evidence>
<dbReference type="Gene3D" id="3.30.40.10">
    <property type="entry name" value="Zinc/RING finger domain, C3HC4 (zinc finger)"/>
    <property type="match status" value="1"/>
</dbReference>
<dbReference type="Proteomes" id="UP001454036">
    <property type="component" value="Unassembled WGS sequence"/>
</dbReference>
<dbReference type="InterPro" id="IPR011016">
    <property type="entry name" value="Znf_RING-CH"/>
</dbReference>
<sequence>MSTLQMPTLDLEQGGATTSSNDIKEEEKVCFSDAGDDDGSCCSQFYDCCISDSEILEVEVGSRRASSDLSVEIDNGGCEIKVVLEGVERDCRICHMGLESTSGENGVAIQLGCSCKDDLAAAHKNCAETWFKIKGNKTCEICNSIARNVVCPSNSETIQQRNETRSVVTINVTGQVTSASETRRCLNSHHFVNFLLSCMVFAFVISWLFHFDITS</sequence>
<evidence type="ECO:0000313" key="7">
    <source>
        <dbReference type="EMBL" id="GAA0155676.1"/>
    </source>
</evidence>
<feature type="domain" description="RING-CH-type" evidence="6">
    <location>
        <begin position="83"/>
        <end position="149"/>
    </location>
</feature>